<feature type="binding site" evidence="18">
    <location>
        <position position="162"/>
    </location>
    <ligand>
        <name>D-ribulose 5-phosphate</name>
        <dbReference type="ChEBI" id="CHEBI:58121"/>
    </ligand>
</feature>
<accession>A0A1G8YIJ8</accession>
<keyword evidence="16 18" id="KW-0511">Multifunctional enzyme</keyword>
<dbReference type="EMBL" id="FNFK01000010">
    <property type="protein sequence ID" value="SDK02576.1"/>
    <property type="molecule type" value="Genomic_DNA"/>
</dbReference>
<evidence type="ECO:0000256" key="9">
    <source>
        <dbReference type="ARBA" id="ARBA00022741"/>
    </source>
</evidence>
<dbReference type="GO" id="GO:0009231">
    <property type="term" value="P:riboflavin biosynthetic process"/>
    <property type="evidence" value="ECO:0007669"/>
    <property type="project" value="UniProtKB-UniRule"/>
</dbReference>
<feature type="active site" description="Nucleophile; for GTP cyclohydrolase activity" evidence="18">
    <location>
        <position position="329"/>
    </location>
</feature>
<dbReference type="PANTHER" id="PTHR21327:SF18">
    <property type="entry name" value="3,4-DIHYDROXY-2-BUTANONE 4-PHOSPHATE SYNTHASE"/>
    <property type="match status" value="1"/>
</dbReference>
<evidence type="ECO:0000256" key="5">
    <source>
        <dbReference type="ARBA" id="ARBA00004904"/>
    </source>
</evidence>
<keyword evidence="12 18" id="KW-0460">Magnesium</keyword>
<feature type="binding site" evidence="18">
    <location>
        <begin position="26"/>
        <end position="27"/>
    </location>
    <ligand>
        <name>D-ribulose 5-phosphate</name>
        <dbReference type="ChEBI" id="CHEBI:58121"/>
    </ligand>
</feature>
<dbReference type="NCBIfam" id="NF006803">
    <property type="entry name" value="PRK09311.1"/>
    <property type="match status" value="1"/>
</dbReference>
<evidence type="ECO:0000256" key="1">
    <source>
        <dbReference type="ARBA" id="ARBA00000141"/>
    </source>
</evidence>
<evidence type="ECO:0000256" key="6">
    <source>
        <dbReference type="ARBA" id="ARBA00005520"/>
    </source>
</evidence>
<feature type="binding site" evidence="18">
    <location>
        <position position="141"/>
    </location>
    <ligand>
        <name>Mg(2+)</name>
        <dbReference type="ChEBI" id="CHEBI:18420"/>
        <label>2</label>
    </ligand>
</feature>
<keyword evidence="8 18" id="KW-0479">Metal-binding</keyword>
<comment type="function">
    <text evidence="18">Catalyzes the conversion of GTP to 2,5-diamino-6-ribosylamino-4(3H)-pyrimidinone 5'-phosphate (DARP), formate and pyrophosphate.</text>
</comment>
<feature type="binding site" evidence="18">
    <location>
        <position position="315"/>
    </location>
    <ligand>
        <name>GTP</name>
        <dbReference type="ChEBI" id="CHEBI:37565"/>
    </ligand>
</feature>
<comment type="catalytic activity">
    <reaction evidence="17 18">
        <text>GTP + 4 H2O = 2,5-diamino-6-hydroxy-4-(5-phosphoribosylamino)-pyrimidine + formate + 2 phosphate + 3 H(+)</text>
        <dbReference type="Rhea" id="RHEA:23704"/>
        <dbReference type="ChEBI" id="CHEBI:15377"/>
        <dbReference type="ChEBI" id="CHEBI:15378"/>
        <dbReference type="ChEBI" id="CHEBI:15740"/>
        <dbReference type="ChEBI" id="CHEBI:37565"/>
        <dbReference type="ChEBI" id="CHEBI:43474"/>
        <dbReference type="ChEBI" id="CHEBI:58614"/>
        <dbReference type="EC" id="3.5.4.25"/>
    </reaction>
</comment>
<feature type="region of interest" description="DHBP synthase" evidence="18">
    <location>
        <begin position="1"/>
        <end position="199"/>
    </location>
</feature>
<dbReference type="Proteomes" id="UP000199433">
    <property type="component" value="Unassembled WGS sequence"/>
</dbReference>
<dbReference type="EC" id="3.5.4.25" evidence="18"/>
<dbReference type="GO" id="GO:0030145">
    <property type="term" value="F:manganese ion binding"/>
    <property type="evidence" value="ECO:0007669"/>
    <property type="project" value="UniProtKB-UniRule"/>
</dbReference>
<dbReference type="RefSeq" id="WP_091265727.1">
    <property type="nucleotide sequence ID" value="NZ_FNFK01000010.1"/>
</dbReference>
<feature type="domain" description="GTP cyclohydrolase II" evidence="19">
    <location>
        <begin position="208"/>
        <end position="371"/>
    </location>
</feature>
<feature type="binding site" evidence="18">
    <location>
        <begin position="138"/>
        <end position="142"/>
    </location>
    <ligand>
        <name>D-ribulose 5-phosphate</name>
        <dbReference type="ChEBI" id="CHEBI:58121"/>
    </ligand>
</feature>
<evidence type="ECO:0000259" key="19">
    <source>
        <dbReference type="Pfam" id="PF00925"/>
    </source>
</evidence>
<dbReference type="HAMAP" id="MF_00180">
    <property type="entry name" value="RibB"/>
    <property type="match status" value="1"/>
</dbReference>
<feature type="binding site" evidence="18">
    <location>
        <position position="31"/>
    </location>
    <ligand>
        <name>D-ribulose 5-phosphate</name>
        <dbReference type="ChEBI" id="CHEBI:58121"/>
    </ligand>
</feature>
<dbReference type="PIRSF" id="PIRSF001259">
    <property type="entry name" value="RibA"/>
    <property type="match status" value="1"/>
</dbReference>
<dbReference type="HAMAP" id="MF_01283">
    <property type="entry name" value="RibBA"/>
    <property type="match status" value="1"/>
</dbReference>
<dbReference type="GO" id="GO:0005525">
    <property type="term" value="F:GTP binding"/>
    <property type="evidence" value="ECO:0007669"/>
    <property type="project" value="UniProtKB-KW"/>
</dbReference>
<feature type="binding site" evidence="18">
    <location>
        <position position="27"/>
    </location>
    <ligand>
        <name>Mg(2+)</name>
        <dbReference type="ChEBI" id="CHEBI:18420"/>
        <label>1</label>
    </ligand>
</feature>
<dbReference type="FunFam" id="3.40.50.10990:FF:000002">
    <property type="entry name" value="GTP cyclohydrolase-2"/>
    <property type="match status" value="1"/>
</dbReference>
<reference evidence="21" key="1">
    <citation type="submission" date="2016-10" db="EMBL/GenBank/DDBJ databases">
        <authorList>
            <person name="Varghese N."/>
            <person name="Submissions S."/>
        </authorList>
    </citation>
    <scope>NUCLEOTIDE SEQUENCE [LARGE SCALE GENOMIC DNA]</scope>
    <source>
        <strain evidence="21">DSM 19181</strain>
    </source>
</reference>
<evidence type="ECO:0000256" key="16">
    <source>
        <dbReference type="ARBA" id="ARBA00023268"/>
    </source>
</evidence>
<dbReference type="SUPFAM" id="SSF55821">
    <property type="entry name" value="YrdC/RibB"/>
    <property type="match status" value="1"/>
</dbReference>
<dbReference type="AlphaFoldDB" id="A0A1G8YIJ8"/>
<evidence type="ECO:0000256" key="12">
    <source>
        <dbReference type="ARBA" id="ARBA00022842"/>
    </source>
</evidence>
<dbReference type="NCBIfam" id="TIGR00506">
    <property type="entry name" value="ribB"/>
    <property type="match status" value="1"/>
</dbReference>
<evidence type="ECO:0000256" key="10">
    <source>
        <dbReference type="ARBA" id="ARBA00022801"/>
    </source>
</evidence>
<evidence type="ECO:0000256" key="14">
    <source>
        <dbReference type="ARBA" id="ARBA00023211"/>
    </source>
</evidence>
<dbReference type="CDD" id="cd00641">
    <property type="entry name" value="GTP_cyclohydro2"/>
    <property type="match status" value="1"/>
</dbReference>
<dbReference type="PANTHER" id="PTHR21327">
    <property type="entry name" value="GTP CYCLOHYDROLASE II-RELATED"/>
    <property type="match status" value="1"/>
</dbReference>
<dbReference type="FunFam" id="3.90.870.10:FF:000001">
    <property type="entry name" value="Riboflavin biosynthesis protein RibBA"/>
    <property type="match status" value="1"/>
</dbReference>
<evidence type="ECO:0000256" key="13">
    <source>
        <dbReference type="ARBA" id="ARBA00023134"/>
    </source>
</evidence>
<keyword evidence="11 18" id="KW-0862">Zinc</keyword>
<feature type="binding site" evidence="18">
    <location>
        <begin position="293"/>
        <end position="295"/>
    </location>
    <ligand>
        <name>GTP</name>
        <dbReference type="ChEBI" id="CHEBI:37565"/>
    </ligand>
</feature>
<evidence type="ECO:0000256" key="15">
    <source>
        <dbReference type="ARBA" id="ARBA00023239"/>
    </source>
</evidence>
<dbReference type="GO" id="GO:0008270">
    <property type="term" value="F:zinc ion binding"/>
    <property type="evidence" value="ECO:0007669"/>
    <property type="project" value="UniProtKB-UniRule"/>
</dbReference>
<dbReference type="SUPFAM" id="SSF142695">
    <property type="entry name" value="RibA-like"/>
    <property type="match status" value="1"/>
</dbReference>
<dbReference type="Pfam" id="PF00926">
    <property type="entry name" value="DHBP_synthase"/>
    <property type="match status" value="1"/>
</dbReference>
<keyword evidence="14 18" id="KW-0464">Manganese</keyword>
<gene>
    <name evidence="18" type="primary">ribBA</name>
    <name evidence="20" type="ORF">SAMN04488098_10108</name>
</gene>
<evidence type="ECO:0000256" key="2">
    <source>
        <dbReference type="ARBA" id="ARBA00001936"/>
    </source>
</evidence>
<dbReference type="InterPro" id="IPR032677">
    <property type="entry name" value="GTP_cyclohydro_II"/>
</dbReference>
<dbReference type="OrthoDB" id="9793111at2"/>
<feature type="binding site" evidence="18">
    <location>
        <position position="27"/>
    </location>
    <ligand>
        <name>Mg(2+)</name>
        <dbReference type="ChEBI" id="CHEBI:18420"/>
        <label>2</label>
    </ligand>
</feature>
<comment type="pathway">
    <text evidence="4 18">Cofactor biosynthesis; riboflavin biosynthesis; 5-amino-6-(D-ribitylamino)uracil from GTP: step 1/4.</text>
</comment>
<dbReference type="Gene3D" id="3.40.50.10990">
    <property type="entry name" value="GTP cyclohydrolase II"/>
    <property type="match status" value="1"/>
</dbReference>
<comment type="similarity">
    <text evidence="18">In the C-terminal section; belongs to the GTP cyclohydrolase II family.</text>
</comment>
<keyword evidence="15 18" id="KW-0456">Lyase</keyword>
<feature type="binding site" evidence="18">
    <location>
        <position position="271"/>
    </location>
    <ligand>
        <name>GTP</name>
        <dbReference type="ChEBI" id="CHEBI:37565"/>
    </ligand>
</feature>
<dbReference type="Pfam" id="PF00925">
    <property type="entry name" value="GTP_cyclohydro2"/>
    <property type="match status" value="1"/>
</dbReference>
<evidence type="ECO:0000256" key="3">
    <source>
        <dbReference type="ARBA" id="ARBA00002284"/>
    </source>
</evidence>
<feature type="binding site" evidence="18">
    <location>
        <position position="350"/>
    </location>
    <ligand>
        <name>GTP</name>
        <dbReference type="ChEBI" id="CHEBI:37565"/>
    </ligand>
</feature>
<dbReference type="GO" id="GO:0000287">
    <property type="term" value="F:magnesium ion binding"/>
    <property type="evidence" value="ECO:0007669"/>
    <property type="project" value="UniProtKB-UniRule"/>
</dbReference>
<dbReference type="STRING" id="426701.SAMN04488098_10108"/>
<comment type="cofactor">
    <cofactor evidence="18">
        <name>Zn(2+)</name>
        <dbReference type="ChEBI" id="CHEBI:29105"/>
    </cofactor>
    <text evidence="18">Binds 1 zinc ion per subunit.</text>
</comment>
<organism evidence="20 21">
    <name type="scientific">Alkalibacterium thalassium</name>
    <dbReference type="NCBI Taxonomy" id="426701"/>
    <lineage>
        <taxon>Bacteria</taxon>
        <taxon>Bacillati</taxon>
        <taxon>Bacillota</taxon>
        <taxon>Bacilli</taxon>
        <taxon>Lactobacillales</taxon>
        <taxon>Carnobacteriaceae</taxon>
        <taxon>Alkalibacterium</taxon>
    </lineage>
</organism>
<comment type="similarity">
    <text evidence="6 18">In the N-terminal section; belongs to the DHBP synthase family.</text>
</comment>
<feature type="binding site" evidence="18">
    <location>
        <position position="355"/>
    </location>
    <ligand>
        <name>GTP</name>
        <dbReference type="ChEBI" id="CHEBI:37565"/>
    </ligand>
</feature>
<dbReference type="NCBIfam" id="NF001591">
    <property type="entry name" value="PRK00393.1"/>
    <property type="match status" value="1"/>
</dbReference>
<feature type="binding site" evidence="18">
    <location>
        <position position="268"/>
    </location>
    <ligand>
        <name>Zn(2+)</name>
        <dbReference type="ChEBI" id="CHEBI:29105"/>
        <note>catalytic</note>
    </ligand>
</feature>
<dbReference type="NCBIfam" id="TIGR00505">
    <property type="entry name" value="ribA"/>
    <property type="match status" value="1"/>
</dbReference>
<keyword evidence="7 18" id="KW-0686">Riboflavin biosynthesis</keyword>
<dbReference type="InterPro" id="IPR000422">
    <property type="entry name" value="DHBP_synthase_RibB"/>
</dbReference>
<dbReference type="GO" id="GO:0008686">
    <property type="term" value="F:3,4-dihydroxy-2-butanone-4-phosphate synthase activity"/>
    <property type="evidence" value="ECO:0007669"/>
    <property type="project" value="UniProtKB-UniRule"/>
</dbReference>
<feature type="binding site" evidence="18">
    <location>
        <position position="255"/>
    </location>
    <ligand>
        <name>Zn(2+)</name>
        <dbReference type="ChEBI" id="CHEBI:29105"/>
        <note>catalytic</note>
    </ligand>
</feature>
<keyword evidence="13 18" id="KW-0342">GTP-binding</keyword>
<comment type="cofactor">
    <cofactor evidence="2">
        <name>Mn(2+)</name>
        <dbReference type="ChEBI" id="CHEBI:29035"/>
    </cofactor>
</comment>
<dbReference type="UniPathway" id="UPA00275">
    <property type="reaction ID" value="UER00399"/>
</dbReference>
<feature type="binding site" evidence="18">
    <location>
        <position position="266"/>
    </location>
    <ligand>
        <name>Zn(2+)</name>
        <dbReference type="ChEBI" id="CHEBI:29105"/>
        <note>catalytic</note>
    </ligand>
</feature>
<evidence type="ECO:0000256" key="7">
    <source>
        <dbReference type="ARBA" id="ARBA00022619"/>
    </source>
</evidence>
<feature type="site" description="Essential for DHBP synthase activity" evidence="18">
    <location>
        <position position="124"/>
    </location>
</feature>
<comment type="pathway">
    <text evidence="5 18">Cofactor biosynthesis; riboflavin biosynthesis; 2-hydroxy-3-oxobutyl phosphate from D-ribulose 5-phosphate: step 1/1.</text>
</comment>
<name>A0A1G8YIJ8_9LACT</name>
<dbReference type="Gene3D" id="3.90.870.10">
    <property type="entry name" value="DHBP synthase"/>
    <property type="match status" value="1"/>
</dbReference>
<evidence type="ECO:0000313" key="21">
    <source>
        <dbReference type="Proteomes" id="UP000199433"/>
    </source>
</evidence>
<comment type="catalytic activity">
    <reaction evidence="1 18">
        <text>D-ribulose 5-phosphate = (2S)-2-hydroxy-3-oxobutyl phosphate + formate + H(+)</text>
        <dbReference type="Rhea" id="RHEA:18457"/>
        <dbReference type="ChEBI" id="CHEBI:15378"/>
        <dbReference type="ChEBI" id="CHEBI:15740"/>
        <dbReference type="ChEBI" id="CHEBI:58121"/>
        <dbReference type="ChEBI" id="CHEBI:58830"/>
        <dbReference type="EC" id="4.1.99.12"/>
    </reaction>
</comment>
<comment type="cofactor">
    <cofactor evidence="18">
        <name>Mg(2+)</name>
        <dbReference type="ChEBI" id="CHEBI:18420"/>
    </cofactor>
    <cofactor evidence="18">
        <name>Mn(2+)</name>
        <dbReference type="ChEBI" id="CHEBI:29035"/>
    </cofactor>
    <text evidence="18">Binds 2 divalent metal cations per subunit. Magnesium or manganese.</text>
</comment>
<evidence type="ECO:0000256" key="18">
    <source>
        <dbReference type="HAMAP-Rule" id="MF_01283"/>
    </source>
</evidence>
<dbReference type="InterPro" id="IPR000926">
    <property type="entry name" value="RibA"/>
</dbReference>
<feature type="active site" description="Proton acceptor; for GTP cyclohydrolase activity" evidence="18">
    <location>
        <position position="327"/>
    </location>
</feature>
<dbReference type="GO" id="GO:0003935">
    <property type="term" value="F:GTP cyclohydrolase II activity"/>
    <property type="evidence" value="ECO:0007669"/>
    <property type="project" value="UniProtKB-UniRule"/>
</dbReference>
<feature type="region of interest" description="GTP cyclohydrolase II" evidence="18">
    <location>
        <begin position="200"/>
        <end position="397"/>
    </location>
</feature>
<keyword evidence="21" id="KW-1185">Reference proteome</keyword>
<keyword evidence="9 18" id="KW-0547">Nucleotide-binding</keyword>
<protein>
    <recommendedName>
        <fullName evidence="18">Riboflavin biosynthesis protein RibBA</fullName>
    </recommendedName>
    <domain>
        <recommendedName>
            <fullName evidence="18">3,4-dihydroxy-2-butanone 4-phosphate synthase</fullName>
            <shortName evidence="18">DHBP synthase</shortName>
            <ecNumber evidence="18">4.1.99.12</ecNumber>
        </recommendedName>
    </domain>
    <domain>
        <recommendedName>
            <fullName evidence="18">GTP cyclohydrolase-2</fullName>
            <ecNumber evidence="18">3.5.4.25</ecNumber>
        </recommendedName>
        <alternativeName>
            <fullName evidence="18">GTP cyclohydrolase II</fullName>
        </alternativeName>
    </domain>
</protein>
<dbReference type="GO" id="GO:0005829">
    <property type="term" value="C:cytosol"/>
    <property type="evidence" value="ECO:0007669"/>
    <property type="project" value="TreeGrafter"/>
</dbReference>
<dbReference type="InterPro" id="IPR036144">
    <property type="entry name" value="RibA-like_sf"/>
</dbReference>
<dbReference type="InterPro" id="IPR016299">
    <property type="entry name" value="Riboflavin_synth_RibBA"/>
</dbReference>
<sequence length="397" mass="44761">MFNKIEELLEDLKQGKNVIIVDDEDRENEGDIVCAAEFATAENVNFMAKYARGLICMPMTKDYTKKLGLSQMSLYNTDDHTTAFTVSIDHIDTTTGISAGERSLTAMKTVDDDSRPEDFKRPGHMFPLEAVDGGVLARNGHTEATVDLMRLAGLKPVGLCCEIMNDDGSMARRDDLVAFAEEHDMKMATISELIEYRKANEQVIFRESKAKLPTKFGEFDIYVYEHKFTGEHHVALVKGDISDGEPVLCRIHSECLTGDVFGSKKCDCGQQLDSAMEKIAEEGRGVLLYMRQEGRGIGLVNKIKAYALQDQGHDTIQANVLLGFPIDAREYYECKQIFDDLGVSRLNLMTNNPLKISSLDQYGLKVEKRVPIQMTPFDEDKEYLRTKKEKMGHYLEY</sequence>
<proteinExistence type="inferred from homology"/>
<comment type="function">
    <text evidence="3 18">Catalyzes the conversion of D-ribulose 5-phosphate to formate and 3,4-dihydroxy-2-butanone 4-phosphate.</text>
</comment>
<evidence type="ECO:0000256" key="11">
    <source>
        <dbReference type="ARBA" id="ARBA00022833"/>
    </source>
</evidence>
<dbReference type="HAMAP" id="MF_00179">
    <property type="entry name" value="RibA"/>
    <property type="match status" value="1"/>
</dbReference>
<evidence type="ECO:0000256" key="8">
    <source>
        <dbReference type="ARBA" id="ARBA00022723"/>
    </source>
</evidence>
<evidence type="ECO:0000313" key="20">
    <source>
        <dbReference type="EMBL" id="SDK02576.1"/>
    </source>
</evidence>
<feature type="binding site" evidence="18">
    <location>
        <begin position="250"/>
        <end position="254"/>
    </location>
    <ligand>
        <name>GTP</name>
        <dbReference type="ChEBI" id="CHEBI:37565"/>
    </ligand>
</feature>
<dbReference type="EC" id="4.1.99.12" evidence="18"/>
<keyword evidence="10 18" id="KW-0378">Hydrolase</keyword>
<feature type="site" description="Essential for DHBP synthase activity" evidence="18">
    <location>
        <position position="162"/>
    </location>
</feature>
<evidence type="ECO:0000256" key="17">
    <source>
        <dbReference type="ARBA" id="ARBA00049295"/>
    </source>
</evidence>
<dbReference type="InterPro" id="IPR017945">
    <property type="entry name" value="DHBP_synth_RibB-like_a/b_dom"/>
</dbReference>
<evidence type="ECO:0000256" key="4">
    <source>
        <dbReference type="ARBA" id="ARBA00004853"/>
    </source>
</evidence>